<dbReference type="Proteomes" id="UP001165101">
    <property type="component" value="Unassembled WGS sequence"/>
</dbReference>
<accession>A0ACB5TU83</accession>
<comment type="caution">
    <text evidence="1">The sequence shown here is derived from an EMBL/GenBank/DDBJ whole genome shotgun (WGS) entry which is preliminary data.</text>
</comment>
<organism evidence="1 2">
    <name type="scientific">Candida boidinii</name>
    <name type="common">Yeast</name>
    <dbReference type="NCBI Taxonomy" id="5477"/>
    <lineage>
        <taxon>Eukaryota</taxon>
        <taxon>Fungi</taxon>
        <taxon>Dikarya</taxon>
        <taxon>Ascomycota</taxon>
        <taxon>Saccharomycotina</taxon>
        <taxon>Pichiomycetes</taxon>
        <taxon>Pichiales</taxon>
        <taxon>Pichiaceae</taxon>
        <taxon>Ogataea</taxon>
        <taxon>Ogataea/Candida clade</taxon>
    </lineage>
</organism>
<evidence type="ECO:0000313" key="2">
    <source>
        <dbReference type="Proteomes" id="UP001165101"/>
    </source>
</evidence>
<name>A0ACB5TU83_CANBO</name>
<protein>
    <submittedName>
        <fullName evidence="1">Unnamed protein product</fullName>
    </submittedName>
</protein>
<dbReference type="EMBL" id="BSXV01002091">
    <property type="protein sequence ID" value="GME94856.1"/>
    <property type="molecule type" value="Genomic_DNA"/>
</dbReference>
<keyword evidence="2" id="KW-1185">Reference proteome</keyword>
<gene>
    <name evidence="1" type="ORF">Cboi01_000367500</name>
</gene>
<evidence type="ECO:0000313" key="1">
    <source>
        <dbReference type="EMBL" id="GME94856.1"/>
    </source>
</evidence>
<proteinExistence type="predicted"/>
<sequence>MMCNNFNSNIIGDKLVNVDPLTFLIQECTLIISAMRKNSKWNQSSNNGGLSTLLSNTFSKDTSPFLDDDFTRISDILKSKNNSNNNLQINSNNSNNNLNNINNSSNKNSSNNNSSSNNKNINNLRDATNILNKERHSISSNSQKSIDKISSNGNGLIGSNKLISDNNNSNTNNNNNSHNNNNNNNNVRQQTDHYLSSFLELRSILTELNSIDDINVLTLLQPFLLVIRSPNTSNYITSITVNSLSKLMKYGIINKKIENINLYLPQIISSLAHCKFEGSDQNQDDILLIKILQTIESIVLSEFGDLLDDDSMFEAVSTCFSLSINSRRREILRSVAETTLINITERMFKKLKDIHVENQNFDHNKKSISNQAEFNPETDHRELPKDLIGGEVSNNNSSSNIDQIESTITDTTTTAAAATTTTTTTTEVDQDANRTTTENIIPENIDPIDPIDSNQHIIPFGIPCMREFMAHSIGILSPENKFRFTESSRILSLNILNKIVEITGKDLINHQPLFQLLSDDTCHHLVQLIKESENPTIITEALNLFLNMFFNLHDNLKIQIELIITTIFECIISKMDMLDKDLLKNNDRVLNMAKNLNFEIELLTEKEIDELSKEFSSSHSNQIKEILIELISVLWLHKPGFIVDLFKNYDCDFDRSDLSVSIIKILCRLSLSDSTLFTTEIVPPLCMDGLSNFLESIYSRVRFANKNGITLKDILLINDPLLIQQNKKTDFIKCTEKWNEKPKLGLKLLNEKGFINDLNDLNEVATFLLEKSGRIDKKILGEVIAKPENKELLISFVNLFDFRNLRVDEAMRMLLNNFRLPGESQQIERIMDVFCDRYLECQENSNNDDDDTIKESNGIDNEEDDEEEKVSPDKDALFVLTYSIIMLNTDSHNPNVKNPMTLEQYQRNLRGVYFGKDFPACLAFSDC</sequence>
<reference evidence="1" key="1">
    <citation type="submission" date="2023-04" db="EMBL/GenBank/DDBJ databases">
        <title>Candida boidinii NBRC 1967.</title>
        <authorList>
            <person name="Ichikawa N."/>
            <person name="Sato H."/>
            <person name="Tonouchi N."/>
        </authorList>
    </citation>
    <scope>NUCLEOTIDE SEQUENCE</scope>
    <source>
        <strain evidence="1">NBRC 1967</strain>
    </source>
</reference>